<reference evidence="6 7" key="1">
    <citation type="journal article" date="2019" name="Nat. Microbiol.">
        <title>Mediterranean grassland soil C-N compound turnover is dependent on rainfall and depth, and is mediated by genomically divergent microorganisms.</title>
        <authorList>
            <person name="Diamond S."/>
            <person name="Andeer P.F."/>
            <person name="Li Z."/>
            <person name="Crits-Christoph A."/>
            <person name="Burstein D."/>
            <person name="Anantharaman K."/>
            <person name="Lane K.R."/>
            <person name="Thomas B.C."/>
            <person name="Pan C."/>
            <person name="Northen T.R."/>
            <person name="Banfield J.F."/>
        </authorList>
    </citation>
    <scope>NUCLEOTIDE SEQUENCE [LARGE SCALE GENOMIC DNA]</scope>
    <source>
        <strain evidence="6">NP_4</strain>
    </source>
</reference>
<evidence type="ECO:0000313" key="6">
    <source>
        <dbReference type="EMBL" id="TMI99857.1"/>
    </source>
</evidence>
<comment type="caution">
    <text evidence="6">The sequence shown here is derived from an EMBL/GenBank/DDBJ whole genome shotgun (WGS) entry which is preliminary data.</text>
</comment>
<dbReference type="PANTHER" id="PTHR12526:SF510">
    <property type="entry name" value="D-INOSITOL 3-PHOSPHATE GLYCOSYLTRANSFERASE"/>
    <property type="match status" value="1"/>
</dbReference>
<feature type="compositionally biased region" description="Basic residues" evidence="3">
    <location>
        <begin position="1"/>
        <end position="14"/>
    </location>
</feature>
<dbReference type="EMBL" id="VBAL01000127">
    <property type="protein sequence ID" value="TMI99857.1"/>
    <property type="molecule type" value="Genomic_DNA"/>
</dbReference>
<accession>A0A537KVT8</accession>
<evidence type="ECO:0000259" key="5">
    <source>
        <dbReference type="Pfam" id="PF13439"/>
    </source>
</evidence>
<sequence>MRPRLRSRLRRRRPVGPTQGQRAGDDRSCGLRGMDKRPAATLDAKHVSTNPLEQIRGARIAHLIESDGPGGAERMLASLATELQAAGCRNLVIVPANGEGWLASELAGTGVAVEYLKLDRPVSLSCARWLEAAFRRYGITIAQSHEFAMAVYGAWACWRVGIGHVITMHGSHYYRGRLRRRLALRLAVALSEQVVAVSKQLANQMSRDLWVRPARIITIPNGVRFRPAERSTLREELRLAVGDPLLVAIGNLYPVKGHRNLLDALGLLADRHPRAHVAIAGRGDAADALLARARELGLADRVSLLGLRADVPGLLMAADIFVLPSRSEGLPLALLEAMFAGCAIVATDVGEVRSVLADGEAGVVVPPENPVALAGALDRLLSNPTEARRLAAHARRRAQAEYDVSRMAARYAALYRVVLDRCSPANARSLDHSTTRG</sequence>
<dbReference type="InterPro" id="IPR001296">
    <property type="entry name" value="Glyco_trans_1"/>
</dbReference>
<dbReference type="AlphaFoldDB" id="A0A537KVT8"/>
<dbReference type="GO" id="GO:0016757">
    <property type="term" value="F:glycosyltransferase activity"/>
    <property type="evidence" value="ECO:0007669"/>
    <property type="project" value="UniProtKB-KW"/>
</dbReference>
<keyword evidence="1" id="KW-0328">Glycosyltransferase</keyword>
<proteinExistence type="predicted"/>
<gene>
    <name evidence="6" type="ORF">E6H01_10385</name>
</gene>
<dbReference type="Proteomes" id="UP000319353">
    <property type="component" value="Unassembled WGS sequence"/>
</dbReference>
<evidence type="ECO:0000259" key="4">
    <source>
        <dbReference type="Pfam" id="PF00534"/>
    </source>
</evidence>
<dbReference type="SUPFAM" id="SSF53756">
    <property type="entry name" value="UDP-Glycosyltransferase/glycogen phosphorylase"/>
    <property type="match status" value="1"/>
</dbReference>
<feature type="domain" description="Glycosyl transferase family 1" evidence="4">
    <location>
        <begin position="230"/>
        <end position="396"/>
    </location>
</feature>
<evidence type="ECO:0000256" key="2">
    <source>
        <dbReference type="ARBA" id="ARBA00022679"/>
    </source>
</evidence>
<dbReference type="Pfam" id="PF00534">
    <property type="entry name" value="Glycos_transf_1"/>
    <property type="match status" value="1"/>
</dbReference>
<organism evidence="6 7">
    <name type="scientific">Candidatus Segetimicrobium genomatis</name>
    <dbReference type="NCBI Taxonomy" id="2569760"/>
    <lineage>
        <taxon>Bacteria</taxon>
        <taxon>Bacillati</taxon>
        <taxon>Candidatus Sysuimicrobiota</taxon>
        <taxon>Candidatus Sysuimicrobiia</taxon>
        <taxon>Candidatus Sysuimicrobiales</taxon>
        <taxon>Candidatus Segetimicrobiaceae</taxon>
        <taxon>Candidatus Segetimicrobium</taxon>
    </lineage>
</organism>
<feature type="compositionally biased region" description="Basic and acidic residues" evidence="3">
    <location>
        <begin position="23"/>
        <end position="34"/>
    </location>
</feature>
<feature type="region of interest" description="Disordered" evidence="3">
    <location>
        <begin position="1"/>
        <end position="34"/>
    </location>
</feature>
<dbReference type="InterPro" id="IPR028098">
    <property type="entry name" value="Glyco_trans_4-like_N"/>
</dbReference>
<evidence type="ECO:0000256" key="1">
    <source>
        <dbReference type="ARBA" id="ARBA00022676"/>
    </source>
</evidence>
<evidence type="ECO:0000256" key="3">
    <source>
        <dbReference type="SAM" id="MobiDB-lite"/>
    </source>
</evidence>
<dbReference type="PANTHER" id="PTHR12526">
    <property type="entry name" value="GLYCOSYLTRANSFERASE"/>
    <property type="match status" value="1"/>
</dbReference>
<protein>
    <submittedName>
        <fullName evidence="6">Glycosyltransferase</fullName>
    </submittedName>
</protein>
<dbReference type="Pfam" id="PF13439">
    <property type="entry name" value="Glyco_transf_4"/>
    <property type="match status" value="1"/>
</dbReference>
<feature type="domain" description="Glycosyltransferase subfamily 4-like N-terminal" evidence="5">
    <location>
        <begin position="69"/>
        <end position="223"/>
    </location>
</feature>
<keyword evidence="2 6" id="KW-0808">Transferase</keyword>
<dbReference type="Gene3D" id="3.40.50.2000">
    <property type="entry name" value="Glycogen Phosphorylase B"/>
    <property type="match status" value="2"/>
</dbReference>
<name>A0A537KVT8_9BACT</name>
<evidence type="ECO:0000313" key="7">
    <source>
        <dbReference type="Proteomes" id="UP000319353"/>
    </source>
</evidence>